<gene>
    <name evidence="10" type="ORF">B1A_18167</name>
</gene>
<comment type="subcellular location">
    <subcellularLocation>
        <location evidence="1">Membrane</location>
        <topology evidence="1">Multi-pass membrane protein</topology>
    </subcellularLocation>
</comment>
<evidence type="ECO:0000256" key="2">
    <source>
        <dbReference type="ARBA" id="ARBA00005887"/>
    </source>
</evidence>
<dbReference type="InterPro" id="IPR029020">
    <property type="entry name" value="Ammonium/urea_transptr"/>
</dbReference>
<dbReference type="PANTHER" id="PTHR43029:SF10">
    <property type="entry name" value="AMMONIUM TRANSPORTER MEP2"/>
    <property type="match status" value="1"/>
</dbReference>
<evidence type="ECO:0000313" key="10">
    <source>
        <dbReference type="EMBL" id="EQD35688.1"/>
    </source>
</evidence>
<evidence type="ECO:0000256" key="8">
    <source>
        <dbReference type="SAM" id="Phobius"/>
    </source>
</evidence>
<comment type="similarity">
    <text evidence="2">Belongs to the ammonia transporter channel (TC 1.A.11.2) family.</text>
</comment>
<dbReference type="Gene3D" id="1.10.3430.10">
    <property type="entry name" value="Ammonium transporter AmtB like domains"/>
    <property type="match status" value="1"/>
</dbReference>
<dbReference type="AlphaFoldDB" id="T0YRC2"/>
<protein>
    <submittedName>
        <fullName evidence="10">Ammonium transporter</fullName>
    </submittedName>
</protein>
<name>T0YRC2_9ZZZZ</name>
<dbReference type="PANTHER" id="PTHR43029">
    <property type="entry name" value="AMMONIUM TRANSPORTER MEP2"/>
    <property type="match status" value="1"/>
</dbReference>
<reference evidence="10" key="2">
    <citation type="journal article" date="2014" name="ISME J.">
        <title>Microbial stratification in low pH oxic and suboxic macroscopic growths along an acid mine drainage.</title>
        <authorList>
            <person name="Mendez-Garcia C."/>
            <person name="Mesa V."/>
            <person name="Sprenger R.R."/>
            <person name="Richter M."/>
            <person name="Diez M.S."/>
            <person name="Solano J."/>
            <person name="Bargiela R."/>
            <person name="Golyshina O.V."/>
            <person name="Manteca A."/>
            <person name="Ramos J.L."/>
            <person name="Gallego J.R."/>
            <person name="Llorente I."/>
            <person name="Martins Dos Santos V.A."/>
            <person name="Jensen O.N."/>
            <person name="Pelaez A.I."/>
            <person name="Sanchez J."/>
            <person name="Ferrer M."/>
        </authorList>
    </citation>
    <scope>NUCLEOTIDE SEQUENCE</scope>
</reference>
<organism evidence="10">
    <name type="scientific">mine drainage metagenome</name>
    <dbReference type="NCBI Taxonomy" id="410659"/>
    <lineage>
        <taxon>unclassified sequences</taxon>
        <taxon>metagenomes</taxon>
        <taxon>ecological metagenomes</taxon>
    </lineage>
</organism>
<dbReference type="GO" id="GO:0005886">
    <property type="term" value="C:plasma membrane"/>
    <property type="evidence" value="ECO:0007669"/>
    <property type="project" value="TreeGrafter"/>
</dbReference>
<dbReference type="GO" id="GO:0008519">
    <property type="term" value="F:ammonium channel activity"/>
    <property type="evidence" value="ECO:0007669"/>
    <property type="project" value="InterPro"/>
</dbReference>
<evidence type="ECO:0000256" key="7">
    <source>
        <dbReference type="ARBA" id="ARBA00023177"/>
    </source>
</evidence>
<keyword evidence="3" id="KW-0813">Transport</keyword>
<dbReference type="Pfam" id="PF00909">
    <property type="entry name" value="Ammonium_transp"/>
    <property type="match status" value="1"/>
</dbReference>
<proteinExistence type="inferred from homology"/>
<accession>T0YRC2</accession>
<keyword evidence="5 8" id="KW-1133">Transmembrane helix</keyword>
<reference evidence="10" key="1">
    <citation type="submission" date="2013-08" db="EMBL/GenBank/DDBJ databases">
        <authorList>
            <person name="Mendez C."/>
            <person name="Richter M."/>
            <person name="Ferrer M."/>
            <person name="Sanchez J."/>
        </authorList>
    </citation>
    <scope>NUCLEOTIDE SEQUENCE</scope>
</reference>
<keyword evidence="4 8" id="KW-0812">Transmembrane</keyword>
<dbReference type="InterPro" id="IPR001905">
    <property type="entry name" value="Ammonium_transpt"/>
</dbReference>
<feature type="transmembrane region" description="Helical" evidence="8">
    <location>
        <begin position="24"/>
        <end position="42"/>
    </location>
</feature>
<dbReference type="SUPFAM" id="SSF111352">
    <property type="entry name" value="Ammonium transporter"/>
    <property type="match status" value="1"/>
</dbReference>
<evidence type="ECO:0000256" key="6">
    <source>
        <dbReference type="ARBA" id="ARBA00023136"/>
    </source>
</evidence>
<comment type="caution">
    <text evidence="10">The sequence shown here is derived from an EMBL/GenBank/DDBJ whole genome shotgun (WGS) entry which is preliminary data.</text>
</comment>
<dbReference type="EMBL" id="AUZX01013389">
    <property type="protein sequence ID" value="EQD35688.1"/>
    <property type="molecule type" value="Genomic_DNA"/>
</dbReference>
<evidence type="ECO:0000256" key="1">
    <source>
        <dbReference type="ARBA" id="ARBA00004141"/>
    </source>
</evidence>
<evidence type="ECO:0000256" key="4">
    <source>
        <dbReference type="ARBA" id="ARBA00022692"/>
    </source>
</evidence>
<feature type="domain" description="Ammonium transporter AmtB-like" evidence="9">
    <location>
        <begin position="1"/>
        <end position="73"/>
    </location>
</feature>
<keyword evidence="7" id="KW-0924">Ammonia transport</keyword>
<evidence type="ECO:0000256" key="5">
    <source>
        <dbReference type="ARBA" id="ARBA00022989"/>
    </source>
</evidence>
<evidence type="ECO:0000259" key="9">
    <source>
        <dbReference type="Pfam" id="PF00909"/>
    </source>
</evidence>
<evidence type="ECO:0000256" key="3">
    <source>
        <dbReference type="ARBA" id="ARBA00022448"/>
    </source>
</evidence>
<keyword evidence="6 8" id="KW-0472">Membrane</keyword>
<sequence>MVGAINGMICGLVAITPAAGYVDGYGAIIVGLLGSAIPWLTMNKLAGRWPFRKVDDTLGVIHTHYMAGAVGGLL</sequence>
<dbReference type="InterPro" id="IPR024041">
    <property type="entry name" value="NH4_transpt_AmtB-like_dom"/>
</dbReference>
<feature type="non-terminal residue" evidence="10">
    <location>
        <position position="74"/>
    </location>
</feature>